<dbReference type="Gene3D" id="3.40.960.10">
    <property type="entry name" value="VSR Endonuclease"/>
    <property type="match status" value="1"/>
</dbReference>
<gene>
    <name evidence="3" type="ORF">IC234_13160</name>
</gene>
<keyword evidence="4" id="KW-1185">Reference proteome</keyword>
<dbReference type="SUPFAM" id="SSF52980">
    <property type="entry name" value="Restriction endonuclease-like"/>
    <property type="match status" value="1"/>
</dbReference>
<dbReference type="PANTHER" id="PTHR38590">
    <property type="entry name" value="BLL0828 PROTEIN"/>
    <property type="match status" value="1"/>
</dbReference>
<evidence type="ECO:0000256" key="1">
    <source>
        <dbReference type="SAM" id="MobiDB-lite"/>
    </source>
</evidence>
<name>A0ABR8JWA7_9BACT</name>
<evidence type="ECO:0000259" key="2">
    <source>
        <dbReference type="Pfam" id="PF04480"/>
    </source>
</evidence>
<sequence>MEHHREDYILSADKRQYGRLDLKGRARAMRRQPTAAEEALWQALRGGKIGAKFRRQHPIDRYVVDFVCLDAWLVVEADGAAHLPPDQQAYDAGRTALLAEHGYRLLRFPNDQILTNLPQVLREIQAALQPPHQGCSISSGSPSPSGEGAGG</sequence>
<dbReference type="Pfam" id="PF04480">
    <property type="entry name" value="DUF559"/>
    <property type="match status" value="1"/>
</dbReference>
<dbReference type="InterPro" id="IPR011335">
    <property type="entry name" value="Restrct_endonuc-II-like"/>
</dbReference>
<dbReference type="InterPro" id="IPR047216">
    <property type="entry name" value="Endonuclease_DUF559_bact"/>
</dbReference>
<proteinExistence type="predicted"/>
<feature type="compositionally biased region" description="Low complexity" evidence="1">
    <location>
        <begin position="134"/>
        <end position="151"/>
    </location>
</feature>
<evidence type="ECO:0000313" key="4">
    <source>
        <dbReference type="Proteomes" id="UP000606003"/>
    </source>
</evidence>
<dbReference type="PANTHER" id="PTHR38590:SF1">
    <property type="entry name" value="BLL0828 PROTEIN"/>
    <property type="match status" value="1"/>
</dbReference>
<comment type="caution">
    <text evidence="3">The sequence shown here is derived from an EMBL/GenBank/DDBJ whole genome shotgun (WGS) entry which is preliminary data.</text>
</comment>
<dbReference type="InterPro" id="IPR007569">
    <property type="entry name" value="DUF559"/>
</dbReference>
<organism evidence="3 4">
    <name type="scientific">Hymenobacter armeniacus</name>
    <dbReference type="NCBI Taxonomy" id="2771358"/>
    <lineage>
        <taxon>Bacteria</taxon>
        <taxon>Pseudomonadati</taxon>
        <taxon>Bacteroidota</taxon>
        <taxon>Cytophagia</taxon>
        <taxon>Cytophagales</taxon>
        <taxon>Hymenobacteraceae</taxon>
        <taxon>Hymenobacter</taxon>
    </lineage>
</organism>
<protein>
    <submittedName>
        <fullName evidence="3">DUF559 domain-containing protein</fullName>
    </submittedName>
</protein>
<reference evidence="3 4" key="1">
    <citation type="submission" date="2020-09" db="EMBL/GenBank/DDBJ databases">
        <authorList>
            <person name="Kim M.K."/>
        </authorList>
    </citation>
    <scope>NUCLEOTIDE SEQUENCE [LARGE SCALE GENOMIC DNA]</scope>
    <source>
        <strain evidence="3 4">BT189</strain>
    </source>
</reference>
<feature type="domain" description="DUF559" evidence="2">
    <location>
        <begin position="22"/>
        <end position="129"/>
    </location>
</feature>
<dbReference type="EMBL" id="JACXAC010000004">
    <property type="protein sequence ID" value="MBD2723078.1"/>
    <property type="molecule type" value="Genomic_DNA"/>
</dbReference>
<evidence type="ECO:0000313" key="3">
    <source>
        <dbReference type="EMBL" id="MBD2723078.1"/>
    </source>
</evidence>
<dbReference type="CDD" id="cd01038">
    <property type="entry name" value="Endonuclease_DUF559"/>
    <property type="match status" value="1"/>
</dbReference>
<dbReference type="Proteomes" id="UP000606003">
    <property type="component" value="Unassembled WGS sequence"/>
</dbReference>
<accession>A0ABR8JWA7</accession>
<dbReference type="RefSeq" id="WP_190925343.1">
    <property type="nucleotide sequence ID" value="NZ_JACXAC010000004.1"/>
</dbReference>
<feature type="region of interest" description="Disordered" evidence="1">
    <location>
        <begin position="131"/>
        <end position="151"/>
    </location>
</feature>